<dbReference type="Pfam" id="PF09523">
    <property type="entry name" value="DUF2390"/>
    <property type="match status" value="1"/>
</dbReference>
<dbReference type="NCBIfam" id="TIGR02444">
    <property type="entry name" value="TIGR02444 family protein"/>
    <property type="match status" value="1"/>
</dbReference>
<organism evidence="1 2">
    <name type="scientific">Pseudomonas taeanensis MS-3</name>
    <dbReference type="NCBI Taxonomy" id="1395571"/>
    <lineage>
        <taxon>Bacteria</taxon>
        <taxon>Pseudomonadati</taxon>
        <taxon>Pseudomonadota</taxon>
        <taxon>Gammaproteobacteria</taxon>
        <taxon>Pseudomonadales</taxon>
        <taxon>Pseudomonadaceae</taxon>
        <taxon>Pseudomonas</taxon>
    </lineage>
</organism>
<dbReference type="AlphaFoldDB" id="A0A0A1YML0"/>
<dbReference type="InterPro" id="IPR012659">
    <property type="entry name" value="CHP02444"/>
</dbReference>
<dbReference type="STRING" id="1395571.TMS3_0104280"/>
<dbReference type="RefSeq" id="WP_025163992.1">
    <property type="nucleotide sequence ID" value="NZ_AWSQ01000001.1"/>
</dbReference>
<evidence type="ECO:0008006" key="3">
    <source>
        <dbReference type="Google" id="ProtNLM"/>
    </source>
</evidence>
<protein>
    <recommendedName>
        <fullName evidence="3">TIGR02444 family protein</fullName>
    </recommendedName>
</protein>
<dbReference type="OrthoDB" id="5795846at2"/>
<proteinExistence type="predicted"/>
<sequence>MPSDLWRFAENFYQRPGVENACLHLQAQGADVCLLICAAWLDRRNVAFSRSRAEQLSAAAQPWQREVVGALRQIRQAWRKPALSDPALTTLREQVKRLELDAERVQLERLASLSADWPSEDQQPQSCWLDALTLAKTSDDHDALEHMRAAARMS</sequence>
<dbReference type="Proteomes" id="UP000030063">
    <property type="component" value="Unassembled WGS sequence"/>
</dbReference>
<comment type="caution">
    <text evidence="1">The sequence shown here is derived from an EMBL/GenBank/DDBJ whole genome shotgun (WGS) entry which is preliminary data.</text>
</comment>
<reference evidence="1 2" key="1">
    <citation type="journal article" date="2014" name="Genome Announc.">
        <title>Draft Genome Sequence of Petroleum Oil-Degrading Marine Bacterium Pseudomonas taeanensis Strain MS-3, Isolated from a Crude Oil-Contaminated Seashore.</title>
        <authorList>
            <person name="Lee S.Y."/>
            <person name="Kim S.H."/>
            <person name="Lee D.G."/>
            <person name="Shin S."/>
            <person name="Yun S.H."/>
            <person name="Choi C.W."/>
            <person name="Chung Y.H."/>
            <person name="Choi J.S."/>
            <person name="Kahng H.Y."/>
            <person name="Kim S.I."/>
        </authorList>
    </citation>
    <scope>NUCLEOTIDE SEQUENCE [LARGE SCALE GENOMIC DNA]</scope>
    <source>
        <strain evidence="1 2">MS-3</strain>
    </source>
</reference>
<keyword evidence="2" id="KW-1185">Reference proteome</keyword>
<accession>A0A0A1YML0</accession>
<name>A0A0A1YML0_9PSED</name>
<evidence type="ECO:0000313" key="2">
    <source>
        <dbReference type="Proteomes" id="UP000030063"/>
    </source>
</evidence>
<evidence type="ECO:0000313" key="1">
    <source>
        <dbReference type="EMBL" id="KFX71157.1"/>
    </source>
</evidence>
<gene>
    <name evidence="1" type="ORF">TMS3_0104280</name>
</gene>
<dbReference type="eggNOG" id="COG5589">
    <property type="taxonomic scope" value="Bacteria"/>
</dbReference>
<dbReference type="EMBL" id="AWSQ01000001">
    <property type="protein sequence ID" value="KFX71157.1"/>
    <property type="molecule type" value="Genomic_DNA"/>
</dbReference>